<dbReference type="SUPFAM" id="SSF51430">
    <property type="entry name" value="NAD(P)-linked oxidoreductase"/>
    <property type="match status" value="1"/>
</dbReference>
<dbReference type="InterPro" id="IPR036812">
    <property type="entry name" value="NAD(P)_OxRdtase_dom_sf"/>
</dbReference>
<dbReference type="STRING" id="117157.SAMN04489717_1026"/>
<reference evidence="4 5" key="1">
    <citation type="submission" date="2016-10" db="EMBL/GenBank/DDBJ databases">
        <authorList>
            <person name="de Groot N.N."/>
        </authorList>
    </citation>
    <scope>NUCLEOTIDE SEQUENCE [LARGE SCALE GENOMIC DNA]</scope>
    <source>
        <strain evidence="4 5">DSM 22024</strain>
    </source>
</reference>
<evidence type="ECO:0000313" key="4">
    <source>
        <dbReference type="EMBL" id="SDR91920.1"/>
    </source>
</evidence>
<dbReference type="Gene3D" id="3.20.20.100">
    <property type="entry name" value="NADP-dependent oxidoreductase domain"/>
    <property type="match status" value="1"/>
</dbReference>
<keyword evidence="5" id="KW-1185">Reference proteome</keyword>
<evidence type="ECO:0000256" key="1">
    <source>
        <dbReference type="ARBA" id="ARBA00023002"/>
    </source>
</evidence>
<keyword evidence="1" id="KW-0560">Oxidoreductase</keyword>
<organism evidence="4 5">
    <name type="scientific">Actinopolymorpha singaporensis</name>
    <dbReference type="NCBI Taxonomy" id="117157"/>
    <lineage>
        <taxon>Bacteria</taxon>
        <taxon>Bacillati</taxon>
        <taxon>Actinomycetota</taxon>
        <taxon>Actinomycetes</taxon>
        <taxon>Propionibacteriales</taxon>
        <taxon>Actinopolymorphaceae</taxon>
        <taxon>Actinopolymorpha</taxon>
    </lineage>
</organism>
<gene>
    <name evidence="4" type="ORF">SAMN04489717_1026</name>
</gene>
<protein>
    <submittedName>
        <fullName evidence="4">Predicted oxidoreductase</fullName>
    </submittedName>
</protein>
<feature type="region of interest" description="Disordered" evidence="2">
    <location>
        <begin position="1"/>
        <end position="29"/>
    </location>
</feature>
<evidence type="ECO:0000256" key="2">
    <source>
        <dbReference type="SAM" id="MobiDB-lite"/>
    </source>
</evidence>
<name>A0A1H1MZ26_9ACTN</name>
<dbReference type="CDD" id="cd19086">
    <property type="entry name" value="AKR_AKR11C1"/>
    <property type="match status" value="1"/>
</dbReference>
<dbReference type="PANTHER" id="PTHR43364:SF4">
    <property type="entry name" value="NAD(P)-LINKED OXIDOREDUCTASE SUPERFAMILY PROTEIN"/>
    <property type="match status" value="1"/>
</dbReference>
<dbReference type="Pfam" id="PF00248">
    <property type="entry name" value="Aldo_ket_red"/>
    <property type="match status" value="1"/>
</dbReference>
<feature type="compositionally biased region" description="Polar residues" evidence="2">
    <location>
        <begin position="1"/>
        <end position="13"/>
    </location>
</feature>
<dbReference type="GO" id="GO:0016491">
    <property type="term" value="F:oxidoreductase activity"/>
    <property type="evidence" value="ECO:0007669"/>
    <property type="project" value="UniProtKB-KW"/>
</dbReference>
<dbReference type="OrthoDB" id="3664926at2"/>
<dbReference type="InterPro" id="IPR023210">
    <property type="entry name" value="NADP_OxRdtase_dom"/>
</dbReference>
<dbReference type="PANTHER" id="PTHR43364">
    <property type="entry name" value="NADH-SPECIFIC METHYLGLYOXAL REDUCTASE-RELATED"/>
    <property type="match status" value="1"/>
</dbReference>
<dbReference type="InterPro" id="IPR050523">
    <property type="entry name" value="AKR_Detox_Biosynth"/>
</dbReference>
<feature type="domain" description="NADP-dependent oxidoreductase" evidence="3">
    <location>
        <begin position="44"/>
        <end position="350"/>
    </location>
</feature>
<dbReference type="EMBL" id="LT629732">
    <property type="protein sequence ID" value="SDR91920.1"/>
    <property type="molecule type" value="Genomic_DNA"/>
</dbReference>
<proteinExistence type="predicted"/>
<dbReference type="AlphaFoldDB" id="A0A1H1MZ26"/>
<sequence>MTNQQTGTFHQTGTSPATPPTTLPTTSPTLARRLGRTDIQPSALGLGCWAIGGPFTMFGQPDGWGEVDDEESMRAVRRALDLGVTFFDTADAYGTGHSERVLGRALGAARERVVVATKFGYTHDEERRDLTGTDTSPAYVRRACEASLRRLGTDYIDLYQLHVGDLPVSEALAVMETLEDLVAAGTIRAYGWSTDDAERAEFFASGTNCAAIQHDLNVFRPATDLLATCARHDLTSINRTPLAMGLLTGKYGAGSQLPADDVRTVSTWQPWFDGGRPSPTLLAKLDGVREILRSGGRTLAQGALAWIWGSSDRTIPIPGFRTVAQVEDNAGALAHGPLTAAQVAEVNALLRGPDDETV</sequence>
<evidence type="ECO:0000259" key="3">
    <source>
        <dbReference type="Pfam" id="PF00248"/>
    </source>
</evidence>
<accession>A0A1H1MZ26</accession>
<dbReference type="Proteomes" id="UP000198983">
    <property type="component" value="Chromosome I"/>
</dbReference>
<dbReference type="RefSeq" id="WP_092650998.1">
    <property type="nucleotide sequence ID" value="NZ_LT629732.1"/>
</dbReference>
<evidence type="ECO:0000313" key="5">
    <source>
        <dbReference type="Proteomes" id="UP000198983"/>
    </source>
</evidence>